<reference evidence="2 3" key="1">
    <citation type="submission" date="2016-06" db="EMBL/GenBank/DDBJ databases">
        <authorList>
            <person name="Rodrigo-Torres L."/>
            <person name="Arahal D.R."/>
        </authorList>
    </citation>
    <scope>NUCLEOTIDE SEQUENCE [LARGE SCALE GENOMIC DNA]</scope>
    <source>
        <strain evidence="2 3">CECT 5116</strain>
    </source>
</reference>
<sequence length="235" mass="26767">MINRYSHFLFDADETLFKFDAFAGLQHMFQQFDVYFDMAHFEEYQKLNKPLWVQYQNGDISAETLQITRFEYWANTLNVSAKHLNERFLNSMALICEPLLGAKELIEHLLAQQKSLTIVTNGFTALQQKRLKATGLESAFEHIVISEQIGWAKPNVKVFEHTLDLLGLGSDDKAKVLMIGDTLESDIQGGINAGIDTCWLNHSNASHQGIKPTYSVTNLNQLLDMLKQTNPTRLD</sequence>
<dbReference type="Pfam" id="PF13419">
    <property type="entry name" value="HAD_2"/>
    <property type="match status" value="1"/>
</dbReference>
<dbReference type="InterPro" id="IPR041492">
    <property type="entry name" value="HAD_2"/>
</dbReference>
<proteinExistence type="predicted"/>
<dbReference type="Proteomes" id="UP000092871">
    <property type="component" value="Unassembled WGS sequence"/>
</dbReference>
<dbReference type="OrthoDB" id="148966at2"/>
<dbReference type="Gene3D" id="1.10.150.240">
    <property type="entry name" value="Putative phosphatase, domain 2"/>
    <property type="match status" value="1"/>
</dbReference>
<keyword evidence="3" id="KW-1185">Reference proteome</keyword>
<accession>A0A1C3JUU3</accession>
<protein>
    <submittedName>
        <fullName evidence="1">Pyrimidine 5'-nucleotidase YjjG</fullName>
        <ecNumber evidence="1">3.1.3.5</ecNumber>
    </submittedName>
</protein>
<dbReference type="InterPro" id="IPR023198">
    <property type="entry name" value="PGP-like_dom2"/>
</dbReference>
<dbReference type="GO" id="GO:0008253">
    <property type="term" value="F:5'-nucleotidase activity"/>
    <property type="evidence" value="ECO:0007669"/>
    <property type="project" value="UniProtKB-EC"/>
</dbReference>
<dbReference type="NCBIfam" id="TIGR01549">
    <property type="entry name" value="HAD-SF-IA-v1"/>
    <property type="match status" value="1"/>
</dbReference>
<dbReference type="NCBIfam" id="NF006976">
    <property type="entry name" value="PRK09449.1"/>
    <property type="match status" value="1"/>
</dbReference>
<dbReference type="InterPro" id="IPR011951">
    <property type="entry name" value="HAD-SF_hydro_IA_YjjG/PynA"/>
</dbReference>
<reference evidence="1 4" key="2">
    <citation type="submission" date="2016-06" db="EMBL/GenBank/DDBJ databases">
        <authorList>
            <person name="Kjaerup R.B."/>
            <person name="Dalgaard T.S."/>
            <person name="Juul-Madsen H.R."/>
        </authorList>
    </citation>
    <scope>NUCLEOTIDE SEQUENCE [LARGE SCALE GENOMIC DNA]</scope>
    <source>
        <strain evidence="1 4">CECT 5115</strain>
    </source>
</reference>
<dbReference type="RefSeq" id="WP_067038082.1">
    <property type="nucleotide sequence ID" value="NZ_FLRA01000023.1"/>
</dbReference>
<dbReference type="NCBIfam" id="TIGR02254">
    <property type="entry name" value="YjjG_YfnB"/>
    <property type="match status" value="1"/>
</dbReference>
<organism evidence="1 4">
    <name type="scientific">Marinomonas gallaica</name>
    <dbReference type="NCBI Taxonomy" id="1806667"/>
    <lineage>
        <taxon>Bacteria</taxon>
        <taxon>Pseudomonadati</taxon>
        <taxon>Pseudomonadota</taxon>
        <taxon>Gammaproteobacteria</taxon>
        <taxon>Oceanospirillales</taxon>
        <taxon>Oceanospirillaceae</taxon>
        <taxon>Marinomonas</taxon>
    </lineage>
</organism>
<dbReference type="Proteomes" id="UP000092840">
    <property type="component" value="Unassembled WGS sequence"/>
</dbReference>
<dbReference type="EMBL" id="FLRB01000013">
    <property type="protein sequence ID" value="SBT21862.1"/>
    <property type="molecule type" value="Genomic_DNA"/>
</dbReference>
<dbReference type="AlphaFoldDB" id="A0A1C3JUU3"/>
<evidence type="ECO:0000313" key="2">
    <source>
        <dbReference type="EMBL" id="SBT21862.1"/>
    </source>
</evidence>
<name>A0A1C3JUU3_9GAMM</name>
<dbReference type="SFLD" id="SFLDS00003">
    <property type="entry name" value="Haloacid_Dehalogenase"/>
    <property type="match status" value="1"/>
</dbReference>
<dbReference type="InterPro" id="IPR023214">
    <property type="entry name" value="HAD_sf"/>
</dbReference>
<dbReference type="PANTHER" id="PTHR47478">
    <property type="match status" value="1"/>
</dbReference>
<dbReference type="PANTHER" id="PTHR47478:SF1">
    <property type="entry name" value="PYRIMIDINE 5'-NUCLEOTIDASE YJJG"/>
    <property type="match status" value="1"/>
</dbReference>
<evidence type="ECO:0000313" key="4">
    <source>
        <dbReference type="Proteomes" id="UP000092871"/>
    </source>
</evidence>
<dbReference type="SFLD" id="SFLDG01129">
    <property type="entry name" value="C1.5:_HAD__Beta-PGM__Phosphata"/>
    <property type="match status" value="1"/>
</dbReference>
<dbReference type="InterPro" id="IPR006439">
    <property type="entry name" value="HAD-SF_hydro_IA"/>
</dbReference>
<evidence type="ECO:0000313" key="3">
    <source>
        <dbReference type="Proteomes" id="UP000092840"/>
    </source>
</evidence>
<dbReference type="InterPro" id="IPR052550">
    <property type="entry name" value="Pyrimidine_5'-ntase_YjjG"/>
</dbReference>
<keyword evidence="1" id="KW-0378">Hydrolase</keyword>
<dbReference type="SUPFAM" id="SSF56784">
    <property type="entry name" value="HAD-like"/>
    <property type="match status" value="1"/>
</dbReference>
<evidence type="ECO:0000313" key="1">
    <source>
        <dbReference type="EMBL" id="SBT18907.1"/>
    </source>
</evidence>
<dbReference type="EC" id="3.1.3.5" evidence="1"/>
<dbReference type="Gene3D" id="3.40.50.1000">
    <property type="entry name" value="HAD superfamily/HAD-like"/>
    <property type="match status" value="1"/>
</dbReference>
<dbReference type="EMBL" id="FLRA01000023">
    <property type="protein sequence ID" value="SBT18907.1"/>
    <property type="molecule type" value="Genomic_DNA"/>
</dbReference>
<dbReference type="InterPro" id="IPR036412">
    <property type="entry name" value="HAD-like_sf"/>
</dbReference>
<gene>
    <name evidence="1" type="primary">yjjG_2</name>
    <name evidence="1" type="ORF">MGA5115_03068</name>
    <name evidence="2" type="ORF">MGA5116_02472</name>
</gene>